<gene>
    <name evidence="5" type="ORF">AVEN_168561_1</name>
    <name evidence="6" type="ORF">AVEN_178559_1</name>
    <name evidence="7" type="ORF">AVEN_215321_1</name>
    <name evidence="3" type="ORF">AVEN_68654_1</name>
    <name evidence="2" type="ORF">AVEN_746_1</name>
    <name evidence="4" type="ORF">AVEN_78345_1</name>
</gene>
<dbReference type="EMBL" id="BGPR01179160">
    <property type="protein sequence ID" value="GBM56922.1"/>
    <property type="molecule type" value="Genomic_DNA"/>
</dbReference>
<dbReference type="EMBL" id="BGPR01179109">
    <property type="protein sequence ID" value="GBM56743.1"/>
    <property type="molecule type" value="Genomic_DNA"/>
</dbReference>
<dbReference type="EMBL" id="BGPR01179156">
    <property type="protein sequence ID" value="GBM56908.1"/>
    <property type="molecule type" value="Genomic_DNA"/>
</dbReference>
<protein>
    <submittedName>
        <fullName evidence="2">Uncharacterized protein</fullName>
    </submittedName>
</protein>
<evidence type="ECO:0000313" key="5">
    <source>
        <dbReference type="EMBL" id="GBM56899.1"/>
    </source>
</evidence>
<dbReference type="EMBL" id="BGPR01179135">
    <property type="protein sequence ID" value="GBM56818.1"/>
    <property type="molecule type" value="Genomic_DNA"/>
</dbReference>
<evidence type="ECO:0000313" key="3">
    <source>
        <dbReference type="EMBL" id="GBM56818.1"/>
    </source>
</evidence>
<dbReference type="Proteomes" id="UP000499080">
    <property type="component" value="Unassembled WGS sequence"/>
</dbReference>
<keyword evidence="1" id="KW-1133">Transmembrane helix</keyword>
<evidence type="ECO:0000313" key="8">
    <source>
        <dbReference type="Proteomes" id="UP000499080"/>
    </source>
</evidence>
<sequence length="72" mass="7950">MRSRRISKWGIASLVGAIMGGIYPLLVIVRASYSRVRAVAGDGHEDSGLNIRAIAVTITQMHWTALRQDRMV</sequence>
<evidence type="ECO:0000313" key="6">
    <source>
        <dbReference type="EMBL" id="GBM56908.1"/>
    </source>
</evidence>
<evidence type="ECO:0000313" key="2">
    <source>
        <dbReference type="EMBL" id="GBM56743.1"/>
    </source>
</evidence>
<keyword evidence="8" id="KW-1185">Reference proteome</keyword>
<name>A0A4Y2GT85_ARAVE</name>
<keyword evidence="1" id="KW-0812">Transmembrane</keyword>
<proteinExistence type="predicted"/>
<comment type="caution">
    <text evidence="2">The sequence shown here is derived from an EMBL/GenBank/DDBJ whole genome shotgun (WGS) entry which is preliminary data.</text>
</comment>
<organism evidence="2 8">
    <name type="scientific">Araneus ventricosus</name>
    <name type="common">Orbweaver spider</name>
    <name type="synonym">Epeira ventricosa</name>
    <dbReference type="NCBI Taxonomy" id="182803"/>
    <lineage>
        <taxon>Eukaryota</taxon>
        <taxon>Metazoa</taxon>
        <taxon>Ecdysozoa</taxon>
        <taxon>Arthropoda</taxon>
        <taxon>Chelicerata</taxon>
        <taxon>Arachnida</taxon>
        <taxon>Araneae</taxon>
        <taxon>Araneomorphae</taxon>
        <taxon>Entelegynae</taxon>
        <taxon>Araneoidea</taxon>
        <taxon>Araneidae</taxon>
        <taxon>Araneus</taxon>
    </lineage>
</organism>
<accession>A0A4Y2GT85</accession>
<keyword evidence="1" id="KW-0472">Membrane</keyword>
<dbReference type="AlphaFoldDB" id="A0A4Y2GT85"/>
<evidence type="ECO:0000313" key="4">
    <source>
        <dbReference type="EMBL" id="GBM56824.1"/>
    </source>
</evidence>
<feature type="transmembrane region" description="Helical" evidence="1">
    <location>
        <begin position="9"/>
        <end position="29"/>
    </location>
</feature>
<dbReference type="EMBL" id="BGPR01179136">
    <property type="protein sequence ID" value="GBM56824.1"/>
    <property type="molecule type" value="Genomic_DNA"/>
</dbReference>
<dbReference type="EMBL" id="BGPR01179154">
    <property type="protein sequence ID" value="GBM56899.1"/>
    <property type="molecule type" value="Genomic_DNA"/>
</dbReference>
<evidence type="ECO:0000256" key="1">
    <source>
        <dbReference type="SAM" id="Phobius"/>
    </source>
</evidence>
<reference evidence="2 8" key="1">
    <citation type="journal article" date="2019" name="Sci. Rep.">
        <title>Orb-weaving spider Araneus ventricosus genome elucidates the spidroin gene catalogue.</title>
        <authorList>
            <person name="Kono N."/>
            <person name="Nakamura H."/>
            <person name="Ohtoshi R."/>
            <person name="Moran D.A.P."/>
            <person name="Shinohara A."/>
            <person name="Yoshida Y."/>
            <person name="Fujiwara M."/>
            <person name="Mori M."/>
            <person name="Tomita M."/>
            <person name="Arakawa K."/>
        </authorList>
    </citation>
    <scope>NUCLEOTIDE SEQUENCE [LARGE SCALE GENOMIC DNA]</scope>
</reference>
<evidence type="ECO:0000313" key="7">
    <source>
        <dbReference type="EMBL" id="GBM56922.1"/>
    </source>
</evidence>